<dbReference type="EMBL" id="CP015103">
    <property type="protein sequence ID" value="ASJ09497.1"/>
    <property type="molecule type" value="Genomic_DNA"/>
</dbReference>
<dbReference type="KEGG" id="tsl:A3L11_09740"/>
<feature type="transmembrane region" description="Helical" evidence="1">
    <location>
        <begin position="115"/>
        <end position="139"/>
    </location>
</feature>
<dbReference type="RefSeq" id="WP_088856724.1">
    <property type="nucleotide sequence ID" value="NZ_CP015103.1"/>
</dbReference>
<proteinExistence type="predicted"/>
<evidence type="ECO:0000313" key="3">
    <source>
        <dbReference type="Proteomes" id="UP000250125"/>
    </source>
</evidence>
<reference evidence="2 3" key="1">
    <citation type="submission" date="2016-04" db="EMBL/GenBank/DDBJ databases">
        <title>Complete genome sequence of Thermococcus siculi type strain RG-20.</title>
        <authorList>
            <person name="Oger P.M."/>
        </authorList>
    </citation>
    <scope>NUCLEOTIDE SEQUENCE [LARGE SCALE GENOMIC DNA]</scope>
    <source>
        <strain evidence="2 3">RG-20</strain>
    </source>
</reference>
<dbReference type="GeneID" id="33318521"/>
<dbReference type="AlphaFoldDB" id="A0A2Z2MS37"/>
<feature type="transmembrane region" description="Helical" evidence="1">
    <location>
        <begin position="29"/>
        <end position="49"/>
    </location>
</feature>
<name>A0A2Z2MS37_9EURY</name>
<feature type="transmembrane region" description="Helical" evidence="1">
    <location>
        <begin position="238"/>
        <end position="256"/>
    </location>
</feature>
<keyword evidence="3" id="KW-1185">Reference proteome</keyword>
<gene>
    <name evidence="2" type="ORF">A3L11_09740</name>
</gene>
<evidence type="ECO:0000256" key="1">
    <source>
        <dbReference type="SAM" id="Phobius"/>
    </source>
</evidence>
<accession>A0A2Z2MS37</accession>
<dbReference type="OrthoDB" id="102124at2157"/>
<keyword evidence="1" id="KW-1133">Transmembrane helix</keyword>
<organism evidence="2 3">
    <name type="scientific">Thermococcus siculi</name>
    <dbReference type="NCBI Taxonomy" id="72803"/>
    <lineage>
        <taxon>Archaea</taxon>
        <taxon>Methanobacteriati</taxon>
        <taxon>Methanobacteriota</taxon>
        <taxon>Thermococci</taxon>
        <taxon>Thermococcales</taxon>
        <taxon>Thermococcaceae</taxon>
        <taxon>Thermococcus</taxon>
    </lineage>
</organism>
<feature type="transmembrane region" description="Helical" evidence="1">
    <location>
        <begin position="70"/>
        <end position="89"/>
    </location>
</feature>
<protein>
    <submittedName>
        <fullName evidence="2">Uncharacterized protein</fullName>
    </submittedName>
</protein>
<sequence>MIGFIIGTAIGLFLALAYGRFKGRAGEIVMAALIPFITYLVSLWFYGDFDLQGATVVVSTPIGDFVQSRFSIGLDTALATLVTVAYVGFRSKGALSVDEYLSAGLFLWTTFGMDAGLMATVGPGFMLIGFAVLALLIFLSIRNPFQSLNATPCDGELGKLAEREDLNCLRDKTSYSVYKIGDTIVVGGKLPEEFPRWREVLECMLTVPSSKARDKALDYGLAFIPGLVGVFMKPGLLALLSIPALTFVLMILQGTYKVKRTRKNLPEECGEVMEEYAEFYRRKVKERDRMAIVMD</sequence>
<keyword evidence="1" id="KW-0472">Membrane</keyword>
<dbReference type="Proteomes" id="UP000250125">
    <property type="component" value="Chromosome"/>
</dbReference>
<keyword evidence="1" id="KW-0812">Transmembrane</keyword>
<evidence type="ECO:0000313" key="2">
    <source>
        <dbReference type="EMBL" id="ASJ09497.1"/>
    </source>
</evidence>